<evidence type="ECO:0000313" key="2">
    <source>
        <dbReference type="Proteomes" id="UP000006103"/>
    </source>
</evidence>
<dbReference type="AlphaFoldDB" id="B8F0Q6"/>
<accession>B8F0Q6</accession>
<dbReference type="EMBL" id="CP001302">
    <property type="protein sequence ID" value="ACL34525.1"/>
    <property type="molecule type" value="Genomic_DNA"/>
</dbReference>
<name>B8F0Q6_BORGR</name>
<organism evidence="1 2">
    <name type="scientific">Borreliella garinii PBr</name>
    <dbReference type="NCBI Taxonomy" id="498743"/>
    <lineage>
        <taxon>Bacteria</taxon>
        <taxon>Pseudomonadati</taxon>
        <taxon>Spirochaetota</taxon>
        <taxon>Spirochaetia</taxon>
        <taxon>Spirochaetales</taxon>
        <taxon>Borreliaceae</taxon>
        <taxon>Borreliella</taxon>
    </lineage>
</organism>
<proteinExistence type="predicted"/>
<reference evidence="1 2" key="1">
    <citation type="journal article" date="2011" name="J. Bacteriol.">
        <title>Whole-genome sequences of two Borrelia afzelii and two Borrelia garinii Lyme disease agent isolates.</title>
        <authorList>
            <person name="Casjens S.R."/>
            <person name="Mongodin E.F."/>
            <person name="Qiu W.-G."/>
            <person name="Dunn J.J."/>
            <person name="Luft B.J."/>
            <person name="Fraser-Liggett C.M."/>
            <person name="Schutzer S.E."/>
        </authorList>
    </citation>
    <scope>NUCLEOTIDE SEQUENCE [LARGE SCALE GENOMIC DNA]</scope>
    <source>
        <strain evidence="1 2">PBr</strain>
    </source>
</reference>
<evidence type="ECO:0000313" key="1">
    <source>
        <dbReference type="EMBL" id="ACL34525.1"/>
    </source>
</evidence>
<keyword evidence="1" id="KW-0614">Plasmid</keyword>
<geneLocation type="plasmid" evidence="1 2">
    <name>PBr_lp36</name>
</geneLocation>
<protein>
    <submittedName>
        <fullName evidence="1">Uncharacterized protein</fullName>
    </submittedName>
</protein>
<sequence length="37" mass="4587">MQPSIIKNKSVIDFYSNCFYIYFFKEIYNNDHLKSLY</sequence>
<dbReference type="Proteomes" id="UP000006103">
    <property type="component" value="Plasmid PBr_lp36"/>
</dbReference>
<gene>
    <name evidence="1" type="ORF">BGAPBR_K0023</name>
</gene>
<keyword evidence="2" id="KW-1185">Reference proteome</keyword>